<feature type="region of interest" description="Disordered" evidence="13">
    <location>
        <begin position="952"/>
        <end position="977"/>
    </location>
</feature>
<comment type="catalytic activity">
    <reaction evidence="10">
        <text>Couples ATP hydrolysis with the unwinding of duplex DNA by translocating in the 3'-5' direction.</text>
        <dbReference type="EC" id="5.6.2.4"/>
    </reaction>
</comment>
<evidence type="ECO:0000256" key="8">
    <source>
        <dbReference type="ARBA" id="ARBA00023204"/>
    </source>
</evidence>
<keyword evidence="2" id="KW-0547">Nucleotide-binding</keyword>
<evidence type="ECO:0000256" key="3">
    <source>
        <dbReference type="ARBA" id="ARBA00022763"/>
    </source>
</evidence>
<evidence type="ECO:0000256" key="9">
    <source>
        <dbReference type="ARBA" id="ARBA00023235"/>
    </source>
</evidence>
<keyword evidence="9" id="KW-0413">Isomerase</keyword>
<dbReference type="EC" id="5.6.2.4" evidence="11"/>
<dbReference type="GO" id="GO:0005524">
    <property type="term" value="F:ATP binding"/>
    <property type="evidence" value="ECO:0007669"/>
    <property type="project" value="UniProtKB-UniRule"/>
</dbReference>
<dbReference type="EMBL" id="ML145091">
    <property type="protein sequence ID" value="TBU62937.1"/>
    <property type="molecule type" value="Genomic_DNA"/>
</dbReference>
<name>A0A4Q9P7U3_9APHY</name>
<feature type="region of interest" description="Disordered" evidence="13">
    <location>
        <begin position="1022"/>
        <end position="1156"/>
    </location>
</feature>
<dbReference type="CDD" id="cd17932">
    <property type="entry name" value="DEXQc_UvrD"/>
    <property type="match status" value="1"/>
</dbReference>
<proteinExistence type="inferred from homology"/>
<dbReference type="PROSITE" id="PS51198">
    <property type="entry name" value="UVRD_HELICASE_ATP_BIND"/>
    <property type="match status" value="1"/>
</dbReference>
<dbReference type="Gene3D" id="3.40.50.300">
    <property type="entry name" value="P-loop containing nucleotide triphosphate hydrolases"/>
    <property type="match status" value="2"/>
</dbReference>
<evidence type="ECO:0000313" key="14">
    <source>
        <dbReference type="EMBL" id="TBU62937.1"/>
    </source>
</evidence>
<evidence type="ECO:0000256" key="1">
    <source>
        <dbReference type="ARBA" id="ARBA00009922"/>
    </source>
</evidence>
<dbReference type="GO" id="GO:0003677">
    <property type="term" value="F:DNA binding"/>
    <property type="evidence" value="ECO:0007669"/>
    <property type="project" value="UniProtKB-KW"/>
</dbReference>
<dbReference type="STRING" id="114155.A0A4Q9P7U3"/>
<dbReference type="PANTHER" id="PTHR11070">
    <property type="entry name" value="UVRD / RECB / PCRA DNA HELICASE FAMILY MEMBER"/>
    <property type="match status" value="1"/>
</dbReference>
<evidence type="ECO:0000256" key="11">
    <source>
        <dbReference type="ARBA" id="ARBA00034808"/>
    </source>
</evidence>
<dbReference type="FunFam" id="3.40.50.300:FF:001201">
    <property type="entry name" value="ATP-dependent DNA helicase UvrD2"/>
    <property type="match status" value="1"/>
</dbReference>
<dbReference type="InterPro" id="IPR000212">
    <property type="entry name" value="DNA_helicase_UvrD/REP"/>
</dbReference>
<dbReference type="SUPFAM" id="SSF52540">
    <property type="entry name" value="P-loop containing nucleoside triphosphate hydrolases"/>
    <property type="match status" value="1"/>
</dbReference>
<sequence length="1156" mass="126589">MADNINELLKELNPAQLQAVQHPPQIPLQILAGPGSGKTKVLTMRIAHLITNCYHPPWSICAVTFTNKAANEMRERLVKLVGKDNTAQIRMGTFHALCCNFLRRYARYVGIEGNFTVCDADESKKIFAKLLKPHQERLKGRNLTLKEATVLSMISKLKAKGMTADDALAKVAEANARPAEERIRRRMERGANDNANLLEGDLGEIIAAIYKEYEKTLREANSLDFDDLLVFGVRMFAGHKKASAWCRHVLVDEYQDTNTTQYELMRHIAQASKCVTIVGDPDQSIYGWRSAEITNLANMQRDFPNTQQIYLETNYRSTASILAASMAIISQDKNRIQKTLNTSHPKGPLPVLRAFPMEQVEAGFIAAEIKRIIAFTGGMLTWSDFVVLLRYNAHSRVIEAALQKEGIPNRVLAGHKFFERMEVKDVLAYLQLIDNPAFVPAFTRVVNVPSRTVGEKTVAELLHRASQLKLPPLTVVERIVEGKIPDIKPPVKRKLSSFVDTLRDLRRYAHEGMSPTKLITALVDLVGYQEHLRKTQPDHESRWENVQELINFASEVENGMDAKAGRRMEDAAERAHEELWGDGLGEWDRDQVEEDGEGDTPLRHFLQASMLSTDTETPEDEKSKDKVTISTCHAAKGLEWAVVMIPAVEDGVFPSARSEDTEEERRLLYVACTRAQGLLYLTHATSRMIAGEQKPTDLSPFIAEVRGDHQTRGVFSEELPSLPGQDRTTICKVLGRPPPDETEVKRRVAEFTQTGRHPVWGMNAPFRDVPGVPHNGYAVPARYPGQQAQAGQQSWGGGGGGQRLGGVPGSIVEPDPDGLEAVLGTAGPVKRDPDGPQEPPMFVASSILHFNNAHRAGIIQSAQQASTAAQLSNQAARAHAKLSSTPSSSRKGSANLQAPLASSSSRVVNTASSPASRGDIRDWFGQQDVDSQGLDLSSKAKGKARAAEAYLAMSSSKATPTPAKPASRVPARPLGMTASVARVKMEKTEPTLVKTEHLEPSQLRLKREPSLEEPPLGLTQRVRPAGVQGKSISGRIKSERIDLELPSGRQPLAEATPASLARSSTFSPRSVPGTGRVVTVKPPSTPSPFSSGQSLPSSSSASSSKSPSAAPVEIIDVDALDDPPVKPMTTKRRLGMGRATRGYANKKFKPLMPNGP</sequence>
<dbReference type="GO" id="GO:0000725">
    <property type="term" value="P:recombinational repair"/>
    <property type="evidence" value="ECO:0007669"/>
    <property type="project" value="TreeGrafter"/>
</dbReference>
<dbReference type="InterPro" id="IPR013986">
    <property type="entry name" value="DExx_box_DNA_helicase_dom_sf"/>
</dbReference>
<dbReference type="InterPro" id="IPR014016">
    <property type="entry name" value="UvrD-like_ATP-bd"/>
</dbReference>
<comment type="catalytic activity">
    <reaction evidence="12">
        <text>ATP + H2O = ADP + phosphate + H(+)</text>
        <dbReference type="Rhea" id="RHEA:13065"/>
        <dbReference type="ChEBI" id="CHEBI:15377"/>
        <dbReference type="ChEBI" id="CHEBI:15378"/>
        <dbReference type="ChEBI" id="CHEBI:30616"/>
        <dbReference type="ChEBI" id="CHEBI:43474"/>
        <dbReference type="ChEBI" id="CHEBI:456216"/>
        <dbReference type="EC" id="5.6.2.4"/>
    </reaction>
</comment>
<feature type="region of interest" description="Disordered" evidence="13">
    <location>
        <begin position="871"/>
        <end position="922"/>
    </location>
</feature>
<gene>
    <name evidence="14" type="ORF">BD310DRAFT_842475</name>
</gene>
<evidence type="ECO:0000256" key="5">
    <source>
        <dbReference type="ARBA" id="ARBA00022806"/>
    </source>
</evidence>
<evidence type="ECO:0000256" key="2">
    <source>
        <dbReference type="ARBA" id="ARBA00022741"/>
    </source>
</evidence>
<dbReference type="Proteomes" id="UP000292082">
    <property type="component" value="Unassembled WGS sequence"/>
</dbReference>
<protein>
    <recommendedName>
        <fullName evidence="11">DNA 3'-5' helicase</fullName>
        <ecNumber evidence="11">5.6.2.4</ecNumber>
    </recommendedName>
</protein>
<keyword evidence="15" id="KW-1185">Reference proteome</keyword>
<keyword evidence="8" id="KW-0234">DNA repair</keyword>
<feature type="compositionally biased region" description="Low complexity" evidence="13">
    <location>
        <begin position="901"/>
        <end position="913"/>
    </location>
</feature>
<keyword evidence="7" id="KW-0238">DNA-binding</keyword>
<dbReference type="Gene3D" id="1.10.486.10">
    <property type="entry name" value="PCRA, domain 4"/>
    <property type="match status" value="1"/>
</dbReference>
<keyword evidence="4 14" id="KW-0378">Hydrolase</keyword>
<dbReference type="InterPro" id="IPR014017">
    <property type="entry name" value="DNA_helicase_UvrD-like_C"/>
</dbReference>
<dbReference type="Gene3D" id="1.10.10.160">
    <property type="match status" value="1"/>
</dbReference>
<evidence type="ECO:0000256" key="13">
    <source>
        <dbReference type="SAM" id="MobiDB-lite"/>
    </source>
</evidence>
<dbReference type="GO" id="GO:0016787">
    <property type="term" value="F:hydrolase activity"/>
    <property type="evidence" value="ECO:0007669"/>
    <property type="project" value="UniProtKB-UniRule"/>
</dbReference>
<keyword evidence="3" id="KW-0227">DNA damage</keyword>
<dbReference type="InterPro" id="IPR027417">
    <property type="entry name" value="P-loop_NTPase"/>
</dbReference>
<reference evidence="14 15" key="1">
    <citation type="submission" date="2019-01" db="EMBL/GenBank/DDBJ databases">
        <title>Draft genome sequences of three monokaryotic isolates of the white-rot basidiomycete fungus Dichomitus squalens.</title>
        <authorList>
            <consortium name="DOE Joint Genome Institute"/>
            <person name="Lopez S.C."/>
            <person name="Andreopoulos B."/>
            <person name="Pangilinan J."/>
            <person name="Lipzen A."/>
            <person name="Riley R."/>
            <person name="Ahrendt S."/>
            <person name="Ng V."/>
            <person name="Barry K."/>
            <person name="Daum C."/>
            <person name="Grigoriev I.V."/>
            <person name="Hilden K.S."/>
            <person name="Makela M.R."/>
            <person name="de Vries R.P."/>
        </authorList>
    </citation>
    <scope>NUCLEOTIDE SEQUENCE [LARGE SCALE GENOMIC DNA]</scope>
    <source>
        <strain evidence="14 15">CBS 464.89</strain>
    </source>
</reference>
<dbReference type="PROSITE" id="PS51217">
    <property type="entry name" value="UVRD_HELICASE_CTER"/>
    <property type="match status" value="1"/>
</dbReference>
<dbReference type="AlphaFoldDB" id="A0A4Q9P7U3"/>
<dbReference type="GO" id="GO:0005634">
    <property type="term" value="C:nucleus"/>
    <property type="evidence" value="ECO:0007669"/>
    <property type="project" value="TreeGrafter"/>
</dbReference>
<feature type="compositionally biased region" description="Polar residues" evidence="13">
    <location>
        <begin position="882"/>
        <end position="896"/>
    </location>
</feature>
<evidence type="ECO:0000256" key="7">
    <source>
        <dbReference type="ARBA" id="ARBA00023125"/>
    </source>
</evidence>
<accession>A0A4Q9P7U3</accession>
<comment type="similarity">
    <text evidence="1">Belongs to the helicase family. UvrD subfamily.</text>
</comment>
<evidence type="ECO:0000256" key="4">
    <source>
        <dbReference type="ARBA" id="ARBA00022801"/>
    </source>
</evidence>
<dbReference type="GO" id="GO:0043138">
    <property type="term" value="F:3'-5' DNA helicase activity"/>
    <property type="evidence" value="ECO:0007669"/>
    <property type="project" value="UniProtKB-EC"/>
</dbReference>
<organism evidence="14 15">
    <name type="scientific">Dichomitus squalens</name>
    <dbReference type="NCBI Taxonomy" id="114155"/>
    <lineage>
        <taxon>Eukaryota</taxon>
        <taxon>Fungi</taxon>
        <taxon>Dikarya</taxon>
        <taxon>Basidiomycota</taxon>
        <taxon>Agaricomycotina</taxon>
        <taxon>Agaricomycetes</taxon>
        <taxon>Polyporales</taxon>
        <taxon>Polyporaceae</taxon>
        <taxon>Dichomitus</taxon>
    </lineage>
</organism>
<evidence type="ECO:0000256" key="10">
    <source>
        <dbReference type="ARBA" id="ARBA00034617"/>
    </source>
</evidence>
<feature type="compositionally biased region" description="Low complexity" evidence="13">
    <location>
        <begin position="1087"/>
        <end position="1111"/>
    </location>
</feature>
<evidence type="ECO:0000313" key="15">
    <source>
        <dbReference type="Proteomes" id="UP000292082"/>
    </source>
</evidence>
<evidence type="ECO:0000256" key="6">
    <source>
        <dbReference type="ARBA" id="ARBA00022840"/>
    </source>
</evidence>
<keyword evidence="6" id="KW-0067">ATP-binding</keyword>
<feature type="region of interest" description="Disordered" evidence="13">
    <location>
        <begin position="786"/>
        <end position="807"/>
    </location>
</feature>
<feature type="compositionally biased region" description="Gly residues" evidence="13">
    <location>
        <begin position="794"/>
        <end position="807"/>
    </location>
</feature>
<evidence type="ECO:0000256" key="12">
    <source>
        <dbReference type="ARBA" id="ARBA00048988"/>
    </source>
</evidence>
<dbReference type="Pfam" id="PF13361">
    <property type="entry name" value="UvrD_C"/>
    <property type="match status" value="1"/>
</dbReference>
<dbReference type="Pfam" id="PF00580">
    <property type="entry name" value="UvrD-helicase"/>
    <property type="match status" value="1"/>
</dbReference>
<keyword evidence="5" id="KW-0347">Helicase</keyword>
<dbReference type="PANTHER" id="PTHR11070:SF2">
    <property type="entry name" value="ATP-DEPENDENT DNA HELICASE SRS2"/>
    <property type="match status" value="1"/>
</dbReference>